<gene>
    <name evidence="2" type="ORF">ALTATR162_LOCUS10844</name>
    <name evidence="1" type="ORF">ALTATR162_LOCUS7904</name>
</gene>
<dbReference type="EMBL" id="CAJRGZ010000022">
    <property type="protein sequence ID" value="CAG5174938.1"/>
    <property type="molecule type" value="Genomic_DNA"/>
</dbReference>
<evidence type="ECO:0000313" key="1">
    <source>
        <dbReference type="EMBL" id="CAG5174938.1"/>
    </source>
</evidence>
<evidence type="ECO:0000313" key="3">
    <source>
        <dbReference type="Proteomes" id="UP000676310"/>
    </source>
</evidence>
<evidence type="ECO:0000313" key="2">
    <source>
        <dbReference type="EMBL" id="CAG5183969.1"/>
    </source>
</evidence>
<comment type="caution">
    <text evidence="1">The sequence shown here is derived from an EMBL/GenBank/DDBJ whole genome shotgun (WGS) entry which is preliminary data.</text>
</comment>
<dbReference type="EMBL" id="CAJRGZ010000029">
    <property type="protein sequence ID" value="CAG5183969.1"/>
    <property type="molecule type" value="Genomic_DNA"/>
</dbReference>
<name>A0A8J2IEW2_9PLEO</name>
<proteinExistence type="predicted"/>
<accession>A0A8J2IEW2</accession>
<dbReference type="AlphaFoldDB" id="A0A8J2IEW2"/>
<dbReference type="GeneID" id="67011050"/>
<dbReference type="Proteomes" id="UP000676310">
    <property type="component" value="Unassembled WGS sequence"/>
</dbReference>
<reference evidence="1" key="1">
    <citation type="submission" date="2021-05" db="EMBL/GenBank/DDBJ databases">
        <authorList>
            <person name="Stam R."/>
        </authorList>
    </citation>
    <scope>NUCLEOTIDE SEQUENCE</scope>
    <source>
        <strain evidence="1">CS162</strain>
    </source>
</reference>
<sequence>MKAELQKTKQDLAVEKSKSLRDSNQINLLCIQCYRLTDRYRAVVASHTALQDASHDLASELRAHKCALDLTRKELDESLKDTDTYRETMLKQDDDYKLVKMQLKEGKEDEIVQCRMLTSKLRSLGKSYEMGRAVYDMLLLQVEGQYSGDKVVLERMREALKEAFGGFFENE</sequence>
<dbReference type="RefSeq" id="XP_043174419.1">
    <property type="nucleotide sequence ID" value="XM_043318484.1"/>
</dbReference>
<keyword evidence="3" id="KW-1185">Reference proteome</keyword>
<dbReference type="OrthoDB" id="3690046at2759"/>
<organism evidence="1 3">
    <name type="scientific">Alternaria atra</name>
    <dbReference type="NCBI Taxonomy" id="119953"/>
    <lineage>
        <taxon>Eukaryota</taxon>
        <taxon>Fungi</taxon>
        <taxon>Dikarya</taxon>
        <taxon>Ascomycota</taxon>
        <taxon>Pezizomycotina</taxon>
        <taxon>Dothideomycetes</taxon>
        <taxon>Pleosporomycetidae</taxon>
        <taxon>Pleosporales</taxon>
        <taxon>Pleosporineae</taxon>
        <taxon>Pleosporaceae</taxon>
        <taxon>Alternaria</taxon>
        <taxon>Alternaria sect. Ulocladioides</taxon>
    </lineage>
</organism>
<protein>
    <submittedName>
        <fullName evidence="1">Uncharacterized protein</fullName>
    </submittedName>
</protein>